<feature type="domain" description="DUF4140" evidence="4">
    <location>
        <begin position="19"/>
        <end position="143"/>
    </location>
</feature>
<dbReference type="OrthoDB" id="10068793at2759"/>
<reference evidence="5" key="1">
    <citation type="submission" date="2021-01" db="EMBL/GenBank/DDBJ databases">
        <authorList>
            <consortium name="Aspergillus puulaauensis MK2 genome sequencing consortium"/>
            <person name="Kazuki M."/>
            <person name="Futagami T."/>
        </authorList>
    </citation>
    <scope>NUCLEOTIDE SEQUENCE</scope>
    <source>
        <strain evidence="5">MK2</strain>
    </source>
</reference>
<keyword evidence="6" id="KW-1185">Reference proteome</keyword>
<reference evidence="5" key="2">
    <citation type="submission" date="2021-02" db="EMBL/GenBank/DDBJ databases">
        <title>Aspergillus puulaauensis MK2 genome sequence.</title>
        <authorList>
            <person name="Futagami T."/>
            <person name="Mori K."/>
            <person name="Kadooka C."/>
            <person name="Tanaka T."/>
        </authorList>
    </citation>
    <scope>NUCLEOTIDE SEQUENCE</scope>
    <source>
        <strain evidence="5">MK2</strain>
    </source>
</reference>
<evidence type="ECO:0008006" key="7">
    <source>
        <dbReference type="Google" id="ProtNLM"/>
    </source>
</evidence>
<feature type="domain" description="DUF4139" evidence="3">
    <location>
        <begin position="300"/>
        <end position="782"/>
    </location>
</feature>
<dbReference type="Pfam" id="PF13600">
    <property type="entry name" value="DUF4140"/>
    <property type="match status" value="1"/>
</dbReference>
<feature type="region of interest" description="Disordered" evidence="2">
    <location>
        <begin position="414"/>
        <end position="562"/>
    </location>
</feature>
<feature type="compositionally biased region" description="Polar residues" evidence="2">
    <location>
        <begin position="511"/>
        <end position="531"/>
    </location>
</feature>
<feature type="compositionally biased region" description="Acidic residues" evidence="2">
    <location>
        <begin position="97"/>
        <end position="110"/>
    </location>
</feature>
<sequence>MTDIATSEVLISELATKEVTLAPKQVTVVREIPTTIQPGQNEITILGLDPHVDRDSIRIEGSGAATITDIQTSVVPQRLDFNDVYPLETENDRQTSDEDEDISEDEEALDDAELQAIRKEIEKVEERKGRASSDINAARAILNIMEDYAKGLHKEEKTDVKQFEQFLDLYSTRRDAQAERNQAAVAEVETCEKELAKLQRRFERRKARYLQDQRAASLAVRLRNEKRARAREQKKSERVQERREKSYFWASSVGRVIVSLDGQNAVFTPGSSRRSSVVERVERVERVENVQEASSIDVVLRLSYIVPKASWSSRYELRINSPSSSARLTYRAEFINSSTETWRDTRVTLSTSQASFSGIGARIPSLDAWNIKLLENASNGSSSNGPSWDRILDVPRSGPVGNFALLHHQDAARKPSHYSKLPPSIPPAQSGSLFSVPINSSTGSEPQAGGLFGGQAKGGGLFGAPPQPPTPQQPQNLNGFGSNSNNVPSAAPPAPPPPPPPAPSSGVKSLFGQSMSAPNNAGGQSPQNNPFDTAASAAVELEADDSDTQSLTSSALEHQDSVKQDYGMTTSYELPSRRTLAPSLVSRRHVLADLDLKSVTLTYVVVPKRQEAAFLRARIKNTSSLTLHPGQVGITVDGTFVGTASLELCGPNVFFNISLGIDPGIQVKYAKPAVKLITGAMFFNKENGAKFRRSCWVNNTKTTAVDLIVFDQVPVSDDEKLRVNLLQPAGLEKEGDEADIEMEKKKGHGTATLQKNGQIKWTLRLEPREEIRLVLEYEAKVPTGSDVSAA</sequence>
<dbReference type="PANTHER" id="PTHR31005">
    <property type="entry name" value="DUF4139 DOMAIN-CONTAINING PROTEIN"/>
    <property type="match status" value="1"/>
</dbReference>
<organism evidence="5 6">
    <name type="scientific">Aspergillus puulaauensis</name>
    <dbReference type="NCBI Taxonomy" id="1220207"/>
    <lineage>
        <taxon>Eukaryota</taxon>
        <taxon>Fungi</taxon>
        <taxon>Dikarya</taxon>
        <taxon>Ascomycota</taxon>
        <taxon>Pezizomycotina</taxon>
        <taxon>Eurotiomycetes</taxon>
        <taxon>Eurotiomycetidae</taxon>
        <taxon>Eurotiales</taxon>
        <taxon>Aspergillaceae</taxon>
        <taxon>Aspergillus</taxon>
    </lineage>
</organism>
<dbReference type="GeneID" id="64971128"/>
<feature type="coiled-coil region" evidence="1">
    <location>
        <begin position="181"/>
        <end position="242"/>
    </location>
</feature>
<dbReference type="NCBIfam" id="TIGR02231">
    <property type="entry name" value="mucoidy inhibitor MuiA family protein"/>
    <property type="match status" value="1"/>
</dbReference>
<dbReference type="InterPro" id="IPR025554">
    <property type="entry name" value="DUF4140"/>
</dbReference>
<accession>A0A7R7XHM4</accession>
<feature type="region of interest" description="Disordered" evidence="2">
    <location>
        <begin position="85"/>
        <end position="110"/>
    </location>
</feature>
<feature type="compositionally biased region" description="Gly residues" evidence="2">
    <location>
        <begin position="450"/>
        <end position="462"/>
    </location>
</feature>
<dbReference type="Proteomes" id="UP000654913">
    <property type="component" value="Chromosome 2"/>
</dbReference>
<evidence type="ECO:0000259" key="4">
    <source>
        <dbReference type="Pfam" id="PF13600"/>
    </source>
</evidence>
<name>A0A7R7XHM4_9EURO</name>
<evidence type="ECO:0000313" key="6">
    <source>
        <dbReference type="Proteomes" id="UP000654913"/>
    </source>
</evidence>
<proteinExistence type="predicted"/>
<evidence type="ECO:0000256" key="1">
    <source>
        <dbReference type="SAM" id="Coils"/>
    </source>
</evidence>
<evidence type="ECO:0000256" key="2">
    <source>
        <dbReference type="SAM" id="MobiDB-lite"/>
    </source>
</evidence>
<feature type="compositionally biased region" description="Polar residues" evidence="2">
    <location>
        <begin position="427"/>
        <end position="445"/>
    </location>
</feature>
<evidence type="ECO:0000313" key="5">
    <source>
        <dbReference type="EMBL" id="BCS21123.1"/>
    </source>
</evidence>
<dbReference type="RefSeq" id="XP_041553317.1">
    <property type="nucleotide sequence ID" value="XM_041700320.1"/>
</dbReference>
<dbReference type="EMBL" id="AP024444">
    <property type="protein sequence ID" value="BCS21123.1"/>
    <property type="molecule type" value="Genomic_DNA"/>
</dbReference>
<dbReference type="KEGG" id="apuu:APUU_21555S"/>
<dbReference type="InterPro" id="IPR011935">
    <property type="entry name" value="CHP02231"/>
</dbReference>
<dbReference type="InterPro" id="IPR037291">
    <property type="entry name" value="DUF4139"/>
</dbReference>
<dbReference type="AlphaFoldDB" id="A0A7R7XHM4"/>
<dbReference type="Pfam" id="PF13598">
    <property type="entry name" value="DUF4139"/>
    <property type="match status" value="1"/>
</dbReference>
<gene>
    <name evidence="5" type="ORF">APUU_21555S</name>
</gene>
<feature type="compositionally biased region" description="Polar residues" evidence="2">
    <location>
        <begin position="476"/>
        <end position="487"/>
    </location>
</feature>
<evidence type="ECO:0000259" key="3">
    <source>
        <dbReference type="Pfam" id="PF13598"/>
    </source>
</evidence>
<protein>
    <recommendedName>
        <fullName evidence="7">DUF4139 domain-containing protein</fullName>
    </recommendedName>
</protein>
<keyword evidence="1" id="KW-0175">Coiled coil</keyword>
<dbReference type="PANTHER" id="PTHR31005:SF8">
    <property type="entry name" value="DUF4139 DOMAIN-CONTAINING PROTEIN"/>
    <property type="match status" value="1"/>
</dbReference>
<feature type="compositionally biased region" description="Pro residues" evidence="2">
    <location>
        <begin position="490"/>
        <end position="503"/>
    </location>
</feature>